<evidence type="ECO:0000313" key="1">
    <source>
        <dbReference type="EMBL" id="MDJ1114604.1"/>
    </source>
</evidence>
<protein>
    <submittedName>
        <fullName evidence="1">Uncharacterized protein</fullName>
    </submittedName>
</protein>
<keyword evidence="2" id="KW-1185">Reference proteome</keyword>
<comment type="caution">
    <text evidence="1">The sequence shown here is derived from an EMBL/GenBank/DDBJ whole genome shotgun (WGS) entry which is preliminary data.</text>
</comment>
<name>A0ABT6ZEL8_9MICO</name>
<evidence type="ECO:0000313" key="2">
    <source>
        <dbReference type="Proteomes" id="UP001321481"/>
    </source>
</evidence>
<gene>
    <name evidence="1" type="ORF">QNI14_09070</name>
</gene>
<accession>A0ABT6ZEL8</accession>
<sequence length="105" mass="11351">MTRPTRAVWLVDRNGASITEDVTGERFDALVDTLGGDDVEHASISLSDEDGWNLEVYANAISLENVEPGGDEIGTIRGADRATLRAIADEFLAGDFDALQGREWA</sequence>
<reference evidence="1 2" key="1">
    <citation type="submission" date="2023-05" db="EMBL/GenBank/DDBJ databases">
        <title>Microbacterium dauci sp.nov., Isolated from Carrot Rhizosphere Soil.</title>
        <authorList>
            <person name="Xiao Z."/>
            <person name="Zheng J."/>
        </authorList>
    </citation>
    <scope>NUCLEOTIDE SEQUENCE [LARGE SCALE GENOMIC DNA]</scope>
    <source>
        <strain evidence="1 2">LX3-4</strain>
    </source>
</reference>
<dbReference type="Proteomes" id="UP001321481">
    <property type="component" value="Unassembled WGS sequence"/>
</dbReference>
<organism evidence="1 2">
    <name type="scientific">Microbacterium dauci</name>
    <dbReference type="NCBI Taxonomy" id="3048008"/>
    <lineage>
        <taxon>Bacteria</taxon>
        <taxon>Bacillati</taxon>
        <taxon>Actinomycetota</taxon>
        <taxon>Actinomycetes</taxon>
        <taxon>Micrococcales</taxon>
        <taxon>Microbacteriaceae</taxon>
        <taxon>Microbacterium</taxon>
    </lineage>
</organism>
<dbReference type="EMBL" id="JASJND010000006">
    <property type="protein sequence ID" value="MDJ1114604.1"/>
    <property type="molecule type" value="Genomic_DNA"/>
</dbReference>
<proteinExistence type="predicted"/>
<dbReference type="RefSeq" id="WP_283716263.1">
    <property type="nucleotide sequence ID" value="NZ_JASJND010000006.1"/>
</dbReference>